<dbReference type="GO" id="GO:0016020">
    <property type="term" value="C:membrane"/>
    <property type="evidence" value="ECO:0007669"/>
    <property type="project" value="UniProtKB-SubCell"/>
</dbReference>
<reference evidence="7 8" key="1">
    <citation type="submission" date="2018-08" db="EMBL/GenBank/DDBJ databases">
        <title>Recombination of ecologically and evolutionarily significant loci maintains genetic cohesion in the Pseudomonas syringae species complex.</title>
        <authorList>
            <person name="Dillon M."/>
            <person name="Thakur S."/>
            <person name="Almeida R.N.D."/>
            <person name="Weir B.S."/>
            <person name="Guttman D.S."/>
        </authorList>
    </citation>
    <scope>NUCLEOTIDE SEQUENCE [LARGE SCALE GENOMIC DNA]</scope>
    <source>
        <strain evidence="7 8">ICMP 4324</strain>
    </source>
</reference>
<dbReference type="InterPro" id="IPR007688">
    <property type="entry name" value="Conjugal_tfr_TrbL/VirB6"/>
</dbReference>
<feature type="region of interest" description="Disordered" evidence="5">
    <location>
        <begin position="274"/>
        <end position="313"/>
    </location>
</feature>
<evidence type="ECO:0000256" key="5">
    <source>
        <dbReference type="SAM" id="MobiDB-lite"/>
    </source>
</evidence>
<dbReference type="AlphaFoldDB" id="A0A3M3G6V5"/>
<sequence length="359" mass="35887">MAAYDVTSQVFNYMDMVVAEFVASNLSLIITTITPLVGVALTMALMIRGVYGIISPGEEPLTDLMQRFLGYAIIISFASAGGWYQTDIANVALKTPDEFASVLIINGESGGQQDKIASTIDKAIDKSLDTAKKAFENAGITSGAGIASAFLGVMVVLTSIFICGVGAGLILMAKFLLGITVCFGPIFIYCLLFDVTKDLFTKWIGSIINFSLVTILLAAVFGLMIKFYAAAINAAAAADEPILVPVFTAGLLAVVSWFVLKNIPDMAASWGQGISSQFKPGRQRKVGGGDGGGGDDGGGGGGKDNSGGGGGNALGGASLDGGAGAGAASAAAAAAGGPAGAAAAAAGAASGKARGSRAG</sequence>
<gene>
    <name evidence="7" type="ORF">ALQ73_200098</name>
</gene>
<accession>A0A3M3G6V5</accession>
<evidence type="ECO:0000256" key="1">
    <source>
        <dbReference type="ARBA" id="ARBA00004141"/>
    </source>
</evidence>
<evidence type="ECO:0000256" key="6">
    <source>
        <dbReference type="SAM" id="Phobius"/>
    </source>
</evidence>
<protein>
    <recommendedName>
        <fullName evidence="9">VirB6</fullName>
    </recommendedName>
</protein>
<dbReference type="GO" id="GO:0030255">
    <property type="term" value="P:protein secretion by the type IV secretion system"/>
    <property type="evidence" value="ECO:0007669"/>
    <property type="project" value="InterPro"/>
</dbReference>
<keyword evidence="2 6" id="KW-0812">Transmembrane</keyword>
<feature type="transmembrane region" description="Helical" evidence="6">
    <location>
        <begin position="146"/>
        <end position="170"/>
    </location>
</feature>
<feature type="transmembrane region" description="Helical" evidence="6">
    <location>
        <begin position="175"/>
        <end position="195"/>
    </location>
</feature>
<keyword evidence="4 6" id="KW-0472">Membrane</keyword>
<feature type="transmembrane region" description="Helical" evidence="6">
    <location>
        <begin position="241"/>
        <end position="260"/>
    </location>
</feature>
<evidence type="ECO:0000313" key="8">
    <source>
        <dbReference type="Proteomes" id="UP000276829"/>
    </source>
</evidence>
<evidence type="ECO:0000256" key="2">
    <source>
        <dbReference type="ARBA" id="ARBA00022692"/>
    </source>
</evidence>
<keyword evidence="3 6" id="KW-1133">Transmembrane helix</keyword>
<feature type="transmembrane region" description="Helical" evidence="6">
    <location>
        <begin position="26"/>
        <end position="47"/>
    </location>
</feature>
<evidence type="ECO:0000256" key="3">
    <source>
        <dbReference type="ARBA" id="ARBA00022989"/>
    </source>
</evidence>
<name>A0A3M3G6V5_PSESG</name>
<evidence type="ECO:0008006" key="9">
    <source>
        <dbReference type="Google" id="ProtNLM"/>
    </source>
</evidence>
<feature type="compositionally biased region" description="Gly residues" evidence="5">
    <location>
        <begin position="286"/>
        <end position="313"/>
    </location>
</feature>
<comment type="caution">
    <text evidence="7">The sequence shown here is derived from an EMBL/GenBank/DDBJ whole genome shotgun (WGS) entry which is preliminary data.</text>
</comment>
<organism evidence="7 8">
    <name type="scientific">Pseudomonas savastanoi pv. glycinea</name>
    <name type="common">Pseudomonas syringae pv. glycinea</name>
    <dbReference type="NCBI Taxonomy" id="318"/>
    <lineage>
        <taxon>Bacteria</taxon>
        <taxon>Pseudomonadati</taxon>
        <taxon>Pseudomonadota</taxon>
        <taxon>Gammaproteobacteria</taxon>
        <taxon>Pseudomonadales</taxon>
        <taxon>Pseudomonadaceae</taxon>
        <taxon>Pseudomonas</taxon>
    </lineage>
</organism>
<feature type="transmembrane region" description="Helical" evidence="6">
    <location>
        <begin position="68"/>
        <end position="86"/>
    </location>
</feature>
<evidence type="ECO:0000313" key="7">
    <source>
        <dbReference type="EMBL" id="RMM69951.1"/>
    </source>
</evidence>
<dbReference type="RefSeq" id="WP_122393531.1">
    <property type="nucleotide sequence ID" value="NZ_RBON01000125.1"/>
</dbReference>
<comment type="subcellular location">
    <subcellularLocation>
        <location evidence="1">Membrane</location>
        <topology evidence="1">Multi-pass membrane protein</topology>
    </subcellularLocation>
</comment>
<feature type="transmembrane region" description="Helical" evidence="6">
    <location>
        <begin position="207"/>
        <end position="229"/>
    </location>
</feature>
<dbReference type="Proteomes" id="UP000276829">
    <property type="component" value="Unassembled WGS sequence"/>
</dbReference>
<proteinExistence type="predicted"/>
<dbReference type="EMBL" id="RBON01000125">
    <property type="protein sequence ID" value="RMM69951.1"/>
    <property type="molecule type" value="Genomic_DNA"/>
</dbReference>
<dbReference type="Pfam" id="PF04610">
    <property type="entry name" value="TrbL"/>
    <property type="match status" value="1"/>
</dbReference>
<evidence type="ECO:0000256" key="4">
    <source>
        <dbReference type="ARBA" id="ARBA00023136"/>
    </source>
</evidence>